<protein>
    <recommendedName>
        <fullName evidence="5">DNA recombination protein RmuC</fullName>
    </recommendedName>
</protein>
<reference evidence="4" key="1">
    <citation type="submission" date="2009-10" db="EMBL/GenBank/DDBJ databases">
        <title>Diversity of trophic interactions inside an arsenic-rich microbial ecosystem.</title>
        <authorList>
            <person name="Bertin P.N."/>
            <person name="Heinrich-Salmeron A."/>
            <person name="Pelletier E."/>
            <person name="Goulhen-Chollet F."/>
            <person name="Arsene-Ploetze F."/>
            <person name="Gallien S."/>
            <person name="Calteau A."/>
            <person name="Vallenet D."/>
            <person name="Casiot C."/>
            <person name="Chane-Woon-Ming B."/>
            <person name="Giloteaux L."/>
            <person name="Barakat M."/>
            <person name="Bonnefoy V."/>
            <person name="Bruneel O."/>
            <person name="Chandler M."/>
            <person name="Cleiss J."/>
            <person name="Duran R."/>
            <person name="Elbaz-Poulichet F."/>
            <person name="Fonknechten N."/>
            <person name="Lauga B."/>
            <person name="Mornico D."/>
            <person name="Ortet P."/>
            <person name="Schaeffer C."/>
            <person name="Siguier P."/>
            <person name="Alexander Thil Smith A."/>
            <person name="Van Dorsselaer A."/>
            <person name="Weissenbach J."/>
            <person name="Medigue C."/>
            <person name="Le Paslier D."/>
        </authorList>
    </citation>
    <scope>NUCLEOTIDE SEQUENCE</scope>
</reference>
<organism evidence="4">
    <name type="scientific">mine drainage metagenome</name>
    <dbReference type="NCBI Taxonomy" id="410659"/>
    <lineage>
        <taxon>unclassified sequences</taxon>
        <taxon>metagenomes</taxon>
        <taxon>ecological metagenomes</taxon>
    </lineage>
</organism>
<keyword evidence="3" id="KW-0472">Membrane</keyword>
<comment type="caution">
    <text evidence="4">The sequence shown here is derived from an EMBL/GenBank/DDBJ whole genome shotgun (WGS) entry which is preliminary data.</text>
</comment>
<keyword evidence="1" id="KW-0175">Coiled coil</keyword>
<keyword evidence="3" id="KW-0812">Transmembrane</keyword>
<proteinExistence type="predicted"/>
<sequence length="494" mass="54451">MGARSEVNGVEILVATLGVAMVCLLVGFWLGSRSLRGQLTEQQNETQRLRQQTQQDAMLGARLAAAETLAEQRRQALEGRDAELRALQQTIENKIDIERNQASEISRLTAELSGEKNKTAENLKLLEAAKTTLANQFQALAAEVLDAKAKTFSEGSQSQLDTLLKPLRDQLTDFRNKVESSQKESSTGVTELKTLIGSLSALNQQLATEAQNLTFALRGSAKAQGDWGEFILRDLLEKAGLREGEQYSFQQSFSGTSEDGERAKNARTDVVLNLPGGRHLVVDSKVSLVAYTDYANATDEGPRAAALKQHLTSVRRHLEGLAERRYHKLPGIESPDFVVLFIPIEPAYLLAMQVDEELWHEAYKRNVLLVGPTTLLFVIRIVDNLWQQEQQARSVREIVDRGTKLYDKFVGFVEDMQTVGDRLGKAQSSYQSAMGKLSEGAGNLISQVDKLKQLGLRTNKQIPQKLRDAAGIEAGIDVDNEAGGLFLAAESDES</sequence>
<dbReference type="PANTHER" id="PTHR30563">
    <property type="entry name" value="DNA RECOMBINATION PROTEIN RMUC"/>
    <property type="match status" value="1"/>
</dbReference>
<keyword evidence="2" id="KW-0233">DNA recombination</keyword>
<dbReference type="PANTHER" id="PTHR30563:SF0">
    <property type="entry name" value="DNA RECOMBINATION PROTEIN RMUC"/>
    <property type="match status" value="1"/>
</dbReference>
<gene>
    <name evidence="4" type="ORF">CARN3_0250</name>
</gene>
<name>E6PWN2_9ZZZZ</name>
<dbReference type="InterPro" id="IPR003798">
    <property type="entry name" value="DNA_recombination_RmuC"/>
</dbReference>
<dbReference type="GO" id="GO:0006310">
    <property type="term" value="P:DNA recombination"/>
    <property type="evidence" value="ECO:0007669"/>
    <property type="project" value="UniProtKB-KW"/>
</dbReference>
<feature type="transmembrane region" description="Helical" evidence="3">
    <location>
        <begin position="12"/>
        <end position="31"/>
    </location>
</feature>
<evidence type="ECO:0000256" key="2">
    <source>
        <dbReference type="ARBA" id="ARBA00023172"/>
    </source>
</evidence>
<evidence type="ECO:0000313" key="4">
    <source>
        <dbReference type="EMBL" id="CBH99340.1"/>
    </source>
</evidence>
<dbReference type="AlphaFoldDB" id="E6PWN2"/>
<evidence type="ECO:0008006" key="5">
    <source>
        <dbReference type="Google" id="ProtNLM"/>
    </source>
</evidence>
<dbReference type="Pfam" id="PF02646">
    <property type="entry name" value="RmuC"/>
    <property type="match status" value="1"/>
</dbReference>
<dbReference type="EMBL" id="CABN01000003">
    <property type="protein sequence ID" value="CBH99340.1"/>
    <property type="molecule type" value="Genomic_DNA"/>
</dbReference>
<keyword evidence="3" id="KW-1133">Transmembrane helix</keyword>
<evidence type="ECO:0000256" key="3">
    <source>
        <dbReference type="SAM" id="Phobius"/>
    </source>
</evidence>
<evidence type="ECO:0000256" key="1">
    <source>
        <dbReference type="ARBA" id="ARBA00023054"/>
    </source>
</evidence>
<accession>E6PWN2</accession>